<sequence length="538" mass="59358">MNIFNDIENYINKIKSKYNNQQVYAMVAVFLIGLLAHGYIIFNRISYHDNTACLFSLGATYELGRWGLGIIYDLQIFTTRTFAVPVFNGILSMIFIALSASKMVRIFDIKSKISAVIIGAIMIVYPVVPSIFSFMFTSWPYFLGLLLSVKAAEIIVSETAFDKYGGAARLVLRVLVSAIVLALSLSMYQAFFAVTISIVLIKLLQDVLTDRIDSVGDYAKNGFTYLATLGVGLGIWAALAAIFKKLKGIDTMDYKGMGKGYDLSQFPARLAQCIREFISGSYAGVNGLKYLRLLTLCVILATVINIFILIIKKNVGIGVKLSALVGAALLPVGMNVMYILSTSDDYFVDSLMVYGTAFVLILPIILIEALDFVDFKKSIISNGTRIIGWLQLVAIFVITVSYIYLDNAAYLKADIAERQATSYFTQLAANIKSCQGFDDDMEIVFVDFDKNADGTFVTVDDNEELDAIKIEKFPVYSDLVTYGSAINFMQEHCGFGNERVVVDDGTLAKEESVQAMPTYPDYGSIAVVDGKLIVKFGE</sequence>
<dbReference type="InterPro" id="IPR025686">
    <property type="entry name" value="Glucos_trans_II"/>
</dbReference>
<keyword evidence="1" id="KW-0472">Membrane</keyword>
<keyword evidence="1" id="KW-1133">Transmembrane helix</keyword>
<accession>A0A2G3DTN3</accession>
<reference evidence="2 3" key="2">
    <citation type="submission" date="2017-10" db="EMBL/GenBank/DDBJ databases">
        <authorList>
            <person name="Banno H."/>
            <person name="Chua N.-H."/>
        </authorList>
    </citation>
    <scope>NUCLEOTIDE SEQUENCE [LARGE SCALE GENOMIC DNA]</scope>
    <source>
        <strain evidence="2 3">JK626</strain>
    </source>
</reference>
<reference evidence="2 3" key="1">
    <citation type="submission" date="2017-10" db="EMBL/GenBank/DDBJ databases">
        <title>Resolving the taxonomy of Roseburia spp., Eubacterium rectale and Agathobacter spp. through phylogenomic analysis.</title>
        <authorList>
            <person name="Sheridan P.O."/>
            <person name="Walker A.W."/>
            <person name="Duncan S.H."/>
            <person name="Scott K.P."/>
            <person name="Toole P.W.O."/>
            <person name="Luis P."/>
            <person name="Flint H.J."/>
        </authorList>
    </citation>
    <scope>NUCLEOTIDE SEQUENCE [LARGE SCALE GENOMIC DNA]</scope>
    <source>
        <strain evidence="2 3">JK626</strain>
    </source>
</reference>
<feature type="transmembrane region" description="Helical" evidence="1">
    <location>
        <begin position="352"/>
        <end position="374"/>
    </location>
</feature>
<dbReference type="AlphaFoldDB" id="A0A2G3DTN3"/>
<gene>
    <name evidence="2" type="ORF">CSX01_10335</name>
</gene>
<name>A0A2G3DTN3_9FIRM</name>
<dbReference type="Proteomes" id="UP000225889">
    <property type="component" value="Unassembled WGS sequence"/>
</dbReference>
<evidence type="ECO:0000313" key="3">
    <source>
        <dbReference type="Proteomes" id="UP000225889"/>
    </source>
</evidence>
<evidence type="ECO:0000313" key="2">
    <source>
        <dbReference type="EMBL" id="PHU34382.1"/>
    </source>
</evidence>
<dbReference type="Pfam" id="PF14264">
    <property type="entry name" value="Glucos_trans_II"/>
    <property type="match status" value="1"/>
</dbReference>
<feature type="transmembrane region" description="Helical" evidence="1">
    <location>
        <begin position="386"/>
        <end position="405"/>
    </location>
</feature>
<evidence type="ECO:0000256" key="1">
    <source>
        <dbReference type="SAM" id="Phobius"/>
    </source>
</evidence>
<feature type="transmembrane region" description="Helical" evidence="1">
    <location>
        <begin position="222"/>
        <end position="243"/>
    </location>
</feature>
<feature type="transmembrane region" description="Helical" evidence="1">
    <location>
        <begin position="290"/>
        <end position="311"/>
    </location>
</feature>
<feature type="transmembrane region" description="Helical" evidence="1">
    <location>
        <begin position="174"/>
        <end position="201"/>
    </location>
</feature>
<organism evidence="2 3">
    <name type="scientific">Pseudobutyrivibrio ruminis</name>
    <dbReference type="NCBI Taxonomy" id="46206"/>
    <lineage>
        <taxon>Bacteria</taxon>
        <taxon>Bacillati</taxon>
        <taxon>Bacillota</taxon>
        <taxon>Clostridia</taxon>
        <taxon>Lachnospirales</taxon>
        <taxon>Lachnospiraceae</taxon>
        <taxon>Pseudobutyrivibrio</taxon>
    </lineage>
</organism>
<feature type="transmembrane region" description="Helical" evidence="1">
    <location>
        <begin position="113"/>
        <end position="136"/>
    </location>
</feature>
<feature type="transmembrane region" description="Helical" evidence="1">
    <location>
        <begin position="82"/>
        <end position="101"/>
    </location>
</feature>
<protein>
    <recommendedName>
        <fullName evidence="4">Glucosyl transferase GtrII</fullName>
    </recommendedName>
</protein>
<comment type="caution">
    <text evidence="2">The sequence shown here is derived from an EMBL/GenBank/DDBJ whole genome shotgun (WGS) entry which is preliminary data.</text>
</comment>
<evidence type="ECO:0008006" key="4">
    <source>
        <dbReference type="Google" id="ProtNLM"/>
    </source>
</evidence>
<feature type="transmembrane region" description="Helical" evidence="1">
    <location>
        <begin position="23"/>
        <end position="42"/>
    </location>
</feature>
<dbReference type="EMBL" id="PDYF01000025">
    <property type="protein sequence ID" value="PHU34382.1"/>
    <property type="molecule type" value="Genomic_DNA"/>
</dbReference>
<keyword evidence="1" id="KW-0812">Transmembrane</keyword>
<proteinExistence type="predicted"/>
<dbReference type="RefSeq" id="WP_099392332.1">
    <property type="nucleotide sequence ID" value="NZ_PDYF01000025.1"/>
</dbReference>
<feature type="transmembrane region" description="Helical" evidence="1">
    <location>
        <begin position="323"/>
        <end position="340"/>
    </location>
</feature>